<proteinExistence type="predicted"/>
<comment type="caution">
    <text evidence="1">The sequence shown here is derived from an EMBL/GenBank/DDBJ whole genome shotgun (WGS) entry which is preliminary data.</text>
</comment>
<protein>
    <submittedName>
        <fullName evidence="1">Uncharacterized protein</fullName>
    </submittedName>
</protein>
<organism evidence="1 2">
    <name type="scientific">Xylaria curta</name>
    <dbReference type="NCBI Taxonomy" id="42375"/>
    <lineage>
        <taxon>Eukaryota</taxon>
        <taxon>Fungi</taxon>
        <taxon>Dikarya</taxon>
        <taxon>Ascomycota</taxon>
        <taxon>Pezizomycotina</taxon>
        <taxon>Sordariomycetes</taxon>
        <taxon>Xylariomycetidae</taxon>
        <taxon>Xylariales</taxon>
        <taxon>Xylariaceae</taxon>
        <taxon>Xylaria</taxon>
    </lineage>
</organism>
<accession>A0ACC1NPN3</accession>
<dbReference type="EMBL" id="JAPDGR010001631">
    <property type="protein sequence ID" value="KAJ2980867.1"/>
    <property type="molecule type" value="Genomic_DNA"/>
</dbReference>
<dbReference type="Proteomes" id="UP001143856">
    <property type="component" value="Unassembled WGS sequence"/>
</dbReference>
<reference evidence="1" key="1">
    <citation type="submission" date="2022-10" db="EMBL/GenBank/DDBJ databases">
        <title>Genome Sequence of Xylaria curta.</title>
        <authorList>
            <person name="Buettner E."/>
        </authorList>
    </citation>
    <scope>NUCLEOTIDE SEQUENCE</scope>
    <source>
        <strain evidence="1">Babe10</strain>
    </source>
</reference>
<keyword evidence="2" id="KW-1185">Reference proteome</keyword>
<evidence type="ECO:0000313" key="1">
    <source>
        <dbReference type="EMBL" id="KAJ2980867.1"/>
    </source>
</evidence>
<evidence type="ECO:0000313" key="2">
    <source>
        <dbReference type="Proteomes" id="UP001143856"/>
    </source>
</evidence>
<gene>
    <name evidence="1" type="ORF">NUW58_g6831</name>
</gene>
<name>A0ACC1NPN3_9PEZI</name>
<sequence length="129" mass="14442">MVKDPGQRRAPVEGPRTGRAPLFWTRLFRKGYLADKDPRDPRISPLYADTSKHSVDTLIFTAEYDVSASETEEYAKNAGETGQAAGRRVILRRMRGCGHGFDKSEKNAGLRAEAYSIVVDLLTRNLDDK</sequence>